<comment type="caution">
    <text evidence="1">The sequence shown here is derived from an EMBL/GenBank/DDBJ whole genome shotgun (WGS) entry which is preliminary data.</text>
</comment>
<dbReference type="RefSeq" id="WP_212998940.1">
    <property type="nucleotide sequence ID" value="NZ_BAAATW010000015.1"/>
</dbReference>
<dbReference type="InterPro" id="IPR018644">
    <property type="entry name" value="DUF2071"/>
</dbReference>
<accession>A0A919VZP5</accession>
<evidence type="ECO:0008006" key="3">
    <source>
        <dbReference type="Google" id="ProtNLM"/>
    </source>
</evidence>
<evidence type="ECO:0000313" key="2">
    <source>
        <dbReference type="Proteomes" id="UP000680865"/>
    </source>
</evidence>
<evidence type="ECO:0000313" key="1">
    <source>
        <dbReference type="EMBL" id="GIM74818.1"/>
    </source>
</evidence>
<name>A0A919VZP5_9ACTN</name>
<dbReference type="InterPro" id="IPR023375">
    <property type="entry name" value="ADC_dom_sf"/>
</dbReference>
<reference evidence="1" key="1">
    <citation type="submission" date="2021-03" db="EMBL/GenBank/DDBJ databases">
        <title>Whole genome shotgun sequence of Actinoplanes consettensis NBRC 14913.</title>
        <authorList>
            <person name="Komaki H."/>
            <person name="Tamura T."/>
        </authorList>
    </citation>
    <scope>NUCLEOTIDE SEQUENCE</scope>
    <source>
        <strain evidence="1">NBRC 14913</strain>
    </source>
</reference>
<sequence length="253" mass="27300">MRVPVMAGVIERRLLVNYRTDPEVTARLLPAPLRPQLVNGHGVAGICLIRLGRLRPKPLPGGIGMRTENAAHRIAVEWDTPDGVATGVYIPRRDTGSRASALAGGRVFPGEHHRARFTVAEDEQDLRVAFRSVDNTGAVGVHVRVSPTWPGSALFGDLAEASEFFRQGCAGYSETTGGRVLDGIELRTGSWAVEATEVAGVHSTFFEDPGLFPAGTAALDGALLMRDVPVSWHSLPSMPVRREPDRRGSRAVR</sequence>
<keyword evidence="2" id="KW-1185">Reference proteome</keyword>
<dbReference type="AlphaFoldDB" id="A0A919VZP5"/>
<dbReference type="EMBL" id="BOQP01000021">
    <property type="protein sequence ID" value="GIM74818.1"/>
    <property type="molecule type" value="Genomic_DNA"/>
</dbReference>
<protein>
    <recommendedName>
        <fullName evidence="3">DUF2071 domain-containing protein</fullName>
    </recommendedName>
</protein>
<dbReference type="SUPFAM" id="SSF160104">
    <property type="entry name" value="Acetoacetate decarboxylase-like"/>
    <property type="match status" value="1"/>
</dbReference>
<organism evidence="1 2">
    <name type="scientific">Winogradskya consettensis</name>
    <dbReference type="NCBI Taxonomy" id="113560"/>
    <lineage>
        <taxon>Bacteria</taxon>
        <taxon>Bacillati</taxon>
        <taxon>Actinomycetota</taxon>
        <taxon>Actinomycetes</taxon>
        <taxon>Micromonosporales</taxon>
        <taxon>Micromonosporaceae</taxon>
        <taxon>Winogradskya</taxon>
    </lineage>
</organism>
<dbReference type="Pfam" id="PF09844">
    <property type="entry name" value="DUF2071"/>
    <property type="match status" value="1"/>
</dbReference>
<dbReference type="Proteomes" id="UP000680865">
    <property type="component" value="Unassembled WGS sequence"/>
</dbReference>
<proteinExistence type="predicted"/>
<gene>
    <name evidence="1" type="ORF">Aco04nite_42210</name>
</gene>